<proteinExistence type="predicted"/>
<gene>
    <name evidence="2" type="primary">GPI1_1</name>
    <name evidence="2" type="ORF">TWF694_007077</name>
</gene>
<dbReference type="InterPro" id="IPR007720">
    <property type="entry name" value="PigQ/GPI1"/>
</dbReference>
<reference evidence="2 3" key="1">
    <citation type="submission" date="2019-10" db="EMBL/GenBank/DDBJ databases">
        <authorList>
            <person name="Palmer J.M."/>
        </authorList>
    </citation>
    <scope>NUCLEOTIDE SEQUENCE [LARGE SCALE GENOMIC DNA]</scope>
    <source>
        <strain evidence="2 3">TWF694</strain>
    </source>
</reference>
<dbReference type="GO" id="GO:0016757">
    <property type="term" value="F:glycosyltransferase activity"/>
    <property type="evidence" value="ECO:0007669"/>
    <property type="project" value="UniProtKB-KW"/>
</dbReference>
<keyword evidence="1" id="KW-0812">Transmembrane</keyword>
<evidence type="ECO:0000313" key="3">
    <source>
        <dbReference type="Proteomes" id="UP001365542"/>
    </source>
</evidence>
<evidence type="ECO:0000256" key="1">
    <source>
        <dbReference type="SAM" id="Phobius"/>
    </source>
</evidence>
<dbReference type="PANTHER" id="PTHR21329">
    <property type="entry name" value="PHOSPHATIDYLINOSITOL N-ACETYLGLUCOSAMINYLTRANSFERASE SUBUNIT Q-RELATED"/>
    <property type="match status" value="1"/>
</dbReference>
<feature type="transmembrane region" description="Helical" evidence="1">
    <location>
        <begin position="245"/>
        <end position="266"/>
    </location>
</feature>
<keyword evidence="3" id="KW-1185">Reference proteome</keyword>
<keyword evidence="1" id="KW-1133">Transmembrane helix</keyword>
<feature type="transmembrane region" description="Helical" evidence="1">
    <location>
        <begin position="469"/>
        <end position="485"/>
    </location>
</feature>
<evidence type="ECO:0000313" key="2">
    <source>
        <dbReference type="EMBL" id="KAK6543161.1"/>
    </source>
</evidence>
<protein>
    <submittedName>
        <fullName evidence="2">Phosphatidylinositol N-acetylglucosaminyltransferase subunit gpi1</fullName>
    </submittedName>
</protein>
<feature type="transmembrane region" description="Helical" evidence="1">
    <location>
        <begin position="400"/>
        <end position="417"/>
    </location>
</feature>
<sequence length="681" mass="77368">MGPSTTLMRIFWPCGLPRKENSGLLVGWRNSEFDIFVVALLNSDDSKVIDHALRNGAIFKKPVASLTKLFQMSKRTRLHVLGTLNGPPPKKFEARHIHATLTERSLYPTIYCPDDTKVTMQIVMFEMPSPWRMQYMSLKPISLALGEETSLVKETLEKEEEAQYVKPLHGQLSDKIRLHSVRQRQLTVKEESLDAIIGQINCSWEMSTLLDDNVTYRIGRSRSMSVSERVVESATNLGERAASGLWGVILLAYPLLIRFFVALLTVQRAANELVLRIVEWRLKPDFAALKDVSATAQQLDIRLQQLCYWPTQYGKLRKRKGDLESTNSVHPDYIRFYNSLWLVANDVIIGIALGTFLIENSAGVAGWLDALLRTYTIDGFRGTISWLSGKPAGLKVNEELAVFLGDLFLWVVDYWAGSMASVRPHFAKIIWVIGFSSFAGATMPISIFSDLLSILTLHIYSFYLASARIYHWQLTTIISLFHLFRGKKRNVLRNRIDSCDYDIDQLLVGTILFTLLFFLLPTVLVYYLTFAVARMIIIGIKAGLETLLAFLNHFPLFALMLRTKDAKRLPGGVQFEMLDVDKAPSEGMPDEGENVSYVLLKSVPLSFRAMFGQYFQLGGRLRKHYISPRVLLCLVTGRFVPPIHRRDLYSLQYSMLPAQRGNILDVWNNLSSSQPQSPRNR</sequence>
<comment type="caution">
    <text evidence="2">The sequence shown here is derived from an EMBL/GenBank/DDBJ whole genome shotgun (WGS) entry which is preliminary data.</text>
</comment>
<dbReference type="GO" id="GO:0016020">
    <property type="term" value="C:membrane"/>
    <property type="evidence" value="ECO:0007669"/>
    <property type="project" value="InterPro"/>
</dbReference>
<keyword evidence="1" id="KW-0472">Membrane</keyword>
<dbReference type="AlphaFoldDB" id="A0AAV9XNI2"/>
<feature type="transmembrane region" description="Helical" evidence="1">
    <location>
        <begin position="506"/>
        <end position="529"/>
    </location>
</feature>
<keyword evidence="2" id="KW-0808">Transferase</keyword>
<dbReference type="PANTHER" id="PTHR21329:SF3">
    <property type="entry name" value="PHOSPHATIDYLINOSITOL N-ACETYLGLUCOSAMINYLTRANSFERASE SUBUNIT Q"/>
    <property type="match status" value="1"/>
</dbReference>
<dbReference type="GO" id="GO:0006506">
    <property type="term" value="P:GPI anchor biosynthetic process"/>
    <property type="evidence" value="ECO:0007669"/>
    <property type="project" value="InterPro"/>
</dbReference>
<dbReference type="Proteomes" id="UP001365542">
    <property type="component" value="Unassembled WGS sequence"/>
</dbReference>
<feature type="transmembrane region" description="Helical" evidence="1">
    <location>
        <begin position="429"/>
        <end position="449"/>
    </location>
</feature>
<organism evidence="2 3">
    <name type="scientific">Orbilia ellipsospora</name>
    <dbReference type="NCBI Taxonomy" id="2528407"/>
    <lineage>
        <taxon>Eukaryota</taxon>
        <taxon>Fungi</taxon>
        <taxon>Dikarya</taxon>
        <taxon>Ascomycota</taxon>
        <taxon>Pezizomycotina</taxon>
        <taxon>Orbiliomycetes</taxon>
        <taxon>Orbiliales</taxon>
        <taxon>Orbiliaceae</taxon>
        <taxon>Orbilia</taxon>
    </lineage>
</organism>
<accession>A0AAV9XNI2</accession>
<feature type="transmembrane region" description="Helical" evidence="1">
    <location>
        <begin position="340"/>
        <end position="358"/>
    </location>
</feature>
<dbReference type="GO" id="GO:0005783">
    <property type="term" value="C:endoplasmic reticulum"/>
    <property type="evidence" value="ECO:0007669"/>
    <property type="project" value="TreeGrafter"/>
</dbReference>
<name>A0AAV9XNI2_9PEZI</name>
<keyword evidence="2" id="KW-0328">Glycosyltransferase</keyword>
<feature type="transmembrane region" description="Helical" evidence="1">
    <location>
        <begin position="535"/>
        <end position="559"/>
    </location>
</feature>
<dbReference type="EMBL" id="JAVHJO010000002">
    <property type="protein sequence ID" value="KAK6543161.1"/>
    <property type="molecule type" value="Genomic_DNA"/>
</dbReference>
<dbReference type="Pfam" id="PF05024">
    <property type="entry name" value="Gpi1"/>
    <property type="match status" value="1"/>
</dbReference>